<protein>
    <recommendedName>
        <fullName evidence="1">KilA-N domain-containing protein</fullName>
    </recommendedName>
</protein>
<evidence type="ECO:0000313" key="3">
    <source>
        <dbReference type="Proteomes" id="UP000324800"/>
    </source>
</evidence>
<accession>A0A5J4VM57</accession>
<dbReference type="Proteomes" id="UP000324800">
    <property type="component" value="Unassembled WGS sequence"/>
</dbReference>
<proteinExistence type="predicted"/>
<dbReference type="AlphaFoldDB" id="A0A5J4VM57"/>
<organism evidence="2 3">
    <name type="scientific">Streblomastix strix</name>
    <dbReference type="NCBI Taxonomy" id="222440"/>
    <lineage>
        <taxon>Eukaryota</taxon>
        <taxon>Metamonada</taxon>
        <taxon>Preaxostyla</taxon>
        <taxon>Oxymonadida</taxon>
        <taxon>Streblomastigidae</taxon>
        <taxon>Streblomastix</taxon>
    </lineage>
</organism>
<name>A0A5J4VM57_9EUKA</name>
<dbReference type="EMBL" id="SNRW01006200">
    <property type="protein sequence ID" value="KAA6383525.1"/>
    <property type="molecule type" value="Genomic_DNA"/>
</dbReference>
<dbReference type="PROSITE" id="PS51301">
    <property type="entry name" value="KILA_N"/>
    <property type="match status" value="1"/>
</dbReference>
<dbReference type="InterPro" id="IPR017880">
    <property type="entry name" value="KilA_N"/>
</dbReference>
<feature type="domain" description="KilA-N" evidence="1">
    <location>
        <begin position="1"/>
        <end position="43"/>
    </location>
</feature>
<dbReference type="Pfam" id="PF04383">
    <property type="entry name" value="KilA-N"/>
    <property type="match status" value="1"/>
</dbReference>
<evidence type="ECO:0000313" key="2">
    <source>
        <dbReference type="EMBL" id="KAA6383525.1"/>
    </source>
</evidence>
<reference evidence="2 3" key="1">
    <citation type="submission" date="2019-03" db="EMBL/GenBank/DDBJ databases">
        <title>Single cell metagenomics reveals metabolic interactions within the superorganism composed of flagellate Streblomastix strix and complex community of Bacteroidetes bacteria on its surface.</title>
        <authorList>
            <person name="Treitli S.C."/>
            <person name="Kolisko M."/>
            <person name="Husnik F."/>
            <person name="Keeling P."/>
            <person name="Hampl V."/>
        </authorList>
    </citation>
    <scope>NUCLEOTIDE SEQUENCE [LARGE SCALE GENOMIC DNA]</scope>
    <source>
        <strain evidence="2">ST1C</strain>
    </source>
</reference>
<evidence type="ECO:0000259" key="1">
    <source>
        <dbReference type="PROSITE" id="PS51301"/>
    </source>
</evidence>
<sequence>METIETYASEYRCTWIHPKLINYIAIWASSKYASTVGEIKDKINETVIAEHDADKTQAIADQFHYVIITVTDKFSDRITELNQKYRQLAPRAVPNGKERTQILIVEEVNEDEQLEEQQEVHITI</sequence>
<dbReference type="InterPro" id="IPR018004">
    <property type="entry name" value="KilA/APSES_HTH"/>
</dbReference>
<comment type="caution">
    <text evidence="2">The sequence shown here is derived from an EMBL/GenBank/DDBJ whole genome shotgun (WGS) entry which is preliminary data.</text>
</comment>
<gene>
    <name evidence="2" type="ORF">EZS28_020946</name>
</gene>